<dbReference type="InterPro" id="IPR036291">
    <property type="entry name" value="NAD(P)-bd_dom_sf"/>
</dbReference>
<feature type="domain" description="NmrA-like" evidence="3">
    <location>
        <begin position="5"/>
        <end position="295"/>
    </location>
</feature>
<keyword evidence="2" id="KW-0521">NADP</keyword>
<dbReference type="Pfam" id="PF05368">
    <property type="entry name" value="NmrA"/>
    <property type="match status" value="1"/>
</dbReference>
<dbReference type="AlphaFoldDB" id="A0A9P8UDW9"/>
<evidence type="ECO:0000259" key="3">
    <source>
        <dbReference type="Pfam" id="PF05368"/>
    </source>
</evidence>
<dbReference type="Proteomes" id="UP000758603">
    <property type="component" value="Unassembled WGS sequence"/>
</dbReference>
<comment type="similarity">
    <text evidence="1">Belongs to the NmrA-type oxidoreductase family.</text>
</comment>
<dbReference type="EMBL" id="JAGPXC010000008">
    <property type="protein sequence ID" value="KAH6648131.1"/>
    <property type="molecule type" value="Genomic_DNA"/>
</dbReference>
<dbReference type="Gene3D" id="3.40.50.720">
    <property type="entry name" value="NAD(P)-binding Rossmann-like Domain"/>
    <property type="match status" value="1"/>
</dbReference>
<evidence type="ECO:0000313" key="5">
    <source>
        <dbReference type="Proteomes" id="UP000758603"/>
    </source>
</evidence>
<organism evidence="4 5">
    <name type="scientific">Truncatella angustata</name>
    <dbReference type="NCBI Taxonomy" id="152316"/>
    <lineage>
        <taxon>Eukaryota</taxon>
        <taxon>Fungi</taxon>
        <taxon>Dikarya</taxon>
        <taxon>Ascomycota</taxon>
        <taxon>Pezizomycotina</taxon>
        <taxon>Sordariomycetes</taxon>
        <taxon>Xylariomycetidae</taxon>
        <taxon>Amphisphaeriales</taxon>
        <taxon>Sporocadaceae</taxon>
        <taxon>Truncatella</taxon>
    </lineage>
</organism>
<dbReference type="PANTHER" id="PTHR42748:SF7">
    <property type="entry name" value="NMRA LIKE REDOX SENSOR 1-RELATED"/>
    <property type="match status" value="1"/>
</dbReference>
<dbReference type="OrthoDB" id="3358371at2759"/>
<sequence>MEPRVIVVLGATGSQGSGVVTALLKDTSKERWSVRAVTRDPVSTRAQKLLAEQQTPDGRLSIVYGDPYDPENLRKNFSGAYGVFAVVSEIILGKVLMNEEEIAHELEAGRNIVDAAKYSFVEHFVFSSLPDMAKVTSGRYTRIHHMNNKFMTEQYARKQLDSVTCLIPADGVVRFCAPIPGSQTAEWVDSSYDVGRFAARVFSLGKEKTKGRNYPVLSPKISMDEMASTFTSITGQPAIHSPLSLDVWTDMTVGMLGPAFRDDVKQMMEWVAMAPKEKICYGALDPDDDRSMEELGVAASTFADWLRRTGWTGPTIGSP</sequence>
<reference evidence="4" key="1">
    <citation type="journal article" date="2021" name="Nat. Commun.">
        <title>Genetic determinants of endophytism in the Arabidopsis root mycobiome.</title>
        <authorList>
            <person name="Mesny F."/>
            <person name="Miyauchi S."/>
            <person name="Thiergart T."/>
            <person name="Pickel B."/>
            <person name="Atanasova L."/>
            <person name="Karlsson M."/>
            <person name="Huettel B."/>
            <person name="Barry K.W."/>
            <person name="Haridas S."/>
            <person name="Chen C."/>
            <person name="Bauer D."/>
            <person name="Andreopoulos W."/>
            <person name="Pangilinan J."/>
            <person name="LaButti K."/>
            <person name="Riley R."/>
            <person name="Lipzen A."/>
            <person name="Clum A."/>
            <person name="Drula E."/>
            <person name="Henrissat B."/>
            <person name="Kohler A."/>
            <person name="Grigoriev I.V."/>
            <person name="Martin F.M."/>
            <person name="Hacquard S."/>
        </authorList>
    </citation>
    <scope>NUCLEOTIDE SEQUENCE</scope>
    <source>
        <strain evidence="4">MPI-SDFR-AT-0073</strain>
    </source>
</reference>
<dbReference type="GeneID" id="70137863"/>
<proteinExistence type="inferred from homology"/>
<evidence type="ECO:0000313" key="4">
    <source>
        <dbReference type="EMBL" id="KAH6648131.1"/>
    </source>
</evidence>
<evidence type="ECO:0000256" key="1">
    <source>
        <dbReference type="ARBA" id="ARBA00006328"/>
    </source>
</evidence>
<comment type="caution">
    <text evidence="4">The sequence shown here is derived from an EMBL/GenBank/DDBJ whole genome shotgun (WGS) entry which is preliminary data.</text>
</comment>
<dbReference type="Gene3D" id="3.90.25.10">
    <property type="entry name" value="UDP-galactose 4-epimerase, domain 1"/>
    <property type="match status" value="1"/>
</dbReference>
<dbReference type="InterPro" id="IPR008030">
    <property type="entry name" value="NmrA-like"/>
</dbReference>
<accession>A0A9P8UDW9</accession>
<dbReference type="InterPro" id="IPR051164">
    <property type="entry name" value="NmrA-like_oxidored"/>
</dbReference>
<protein>
    <submittedName>
        <fullName evidence="4">Cinnamoyl-CoA reductase</fullName>
    </submittedName>
</protein>
<dbReference type="SUPFAM" id="SSF51735">
    <property type="entry name" value="NAD(P)-binding Rossmann-fold domains"/>
    <property type="match status" value="1"/>
</dbReference>
<evidence type="ECO:0000256" key="2">
    <source>
        <dbReference type="ARBA" id="ARBA00022857"/>
    </source>
</evidence>
<keyword evidence="5" id="KW-1185">Reference proteome</keyword>
<name>A0A9P8UDW9_9PEZI</name>
<dbReference type="PANTHER" id="PTHR42748">
    <property type="entry name" value="NITROGEN METABOLITE REPRESSION PROTEIN NMRA FAMILY MEMBER"/>
    <property type="match status" value="1"/>
</dbReference>
<gene>
    <name evidence="4" type="ORF">BKA67DRAFT_683507</name>
</gene>
<dbReference type="RefSeq" id="XP_045954643.1">
    <property type="nucleotide sequence ID" value="XM_046108972.1"/>
</dbReference>